<evidence type="ECO:0000256" key="6">
    <source>
        <dbReference type="SAM" id="Phobius"/>
    </source>
</evidence>
<dbReference type="Gene3D" id="3.50.50.60">
    <property type="entry name" value="FAD/NAD(P)-binding domain"/>
    <property type="match status" value="2"/>
</dbReference>
<feature type="binding site" evidence="5">
    <location>
        <position position="127"/>
    </location>
    <ligand>
        <name>FAD</name>
        <dbReference type="ChEBI" id="CHEBI:57692"/>
    </ligand>
</feature>
<feature type="binding site" evidence="5">
    <location>
        <position position="123"/>
    </location>
    <ligand>
        <name>FAD</name>
        <dbReference type="ChEBI" id="CHEBI:57692"/>
    </ligand>
</feature>
<dbReference type="SUPFAM" id="SSF51905">
    <property type="entry name" value="FAD/NAD(P)-binding domain"/>
    <property type="match status" value="1"/>
</dbReference>
<comment type="cofactor">
    <cofactor evidence="1 5">
        <name>FAD</name>
        <dbReference type="ChEBI" id="CHEBI:57692"/>
    </cofactor>
</comment>
<evidence type="ECO:0000256" key="2">
    <source>
        <dbReference type="ARBA" id="ARBA00010790"/>
    </source>
</evidence>
<dbReference type="InterPro" id="IPR036188">
    <property type="entry name" value="FAD/NAD-bd_sf"/>
</dbReference>
<comment type="similarity">
    <text evidence="2">Belongs to the GMC oxidoreductase family.</text>
</comment>
<dbReference type="Pfam" id="PF05199">
    <property type="entry name" value="GMC_oxred_C"/>
    <property type="match status" value="1"/>
</dbReference>
<dbReference type="InterPro" id="IPR000172">
    <property type="entry name" value="GMC_OxRdtase_N"/>
</dbReference>
<dbReference type="Proteomes" id="UP000762676">
    <property type="component" value="Unassembled WGS sequence"/>
</dbReference>
<evidence type="ECO:0000256" key="1">
    <source>
        <dbReference type="ARBA" id="ARBA00001974"/>
    </source>
</evidence>
<dbReference type="AlphaFoldDB" id="A0AAV4EMH7"/>
<organism evidence="9 10">
    <name type="scientific">Elysia marginata</name>
    <dbReference type="NCBI Taxonomy" id="1093978"/>
    <lineage>
        <taxon>Eukaryota</taxon>
        <taxon>Metazoa</taxon>
        <taxon>Spiralia</taxon>
        <taxon>Lophotrochozoa</taxon>
        <taxon>Mollusca</taxon>
        <taxon>Gastropoda</taxon>
        <taxon>Heterobranchia</taxon>
        <taxon>Euthyneura</taxon>
        <taxon>Panpulmonata</taxon>
        <taxon>Sacoglossa</taxon>
        <taxon>Placobranchoidea</taxon>
        <taxon>Plakobranchidae</taxon>
        <taxon>Elysia</taxon>
    </lineage>
</organism>
<dbReference type="InterPro" id="IPR007867">
    <property type="entry name" value="GMC_OxRtase_C"/>
</dbReference>
<feature type="binding site" evidence="5">
    <location>
        <position position="259"/>
    </location>
    <ligand>
        <name>FAD</name>
        <dbReference type="ChEBI" id="CHEBI:57692"/>
    </ligand>
</feature>
<sequence length="478" mass="53925">MAVTNVQVVAGVVLAFIAFQLWRPSSEKGENLTTSIKESYDYIVIGAGSTGCVVASRLSEDSNVSVLLLEAGPDDRGDLTIRTPGKSHLLMHSKYDWEFYTEPQKHGLRGYNGRRAYWPRGRVLGGTSNLYSMVYIRGHKLDYDRWAESGAEGWSYKDVLPFFLKSEDMQDPELRKSKYHSTGGPMKVTVPNTMPLTNLLIKAGQELGLTIRDPNGETMEGLSLTQSNSYKGERYSSSRGYIHPVMSRENLHVRLNSHVTKVFDSTDEKSRQLNWPDLQIMFHQTPWTVEALRLFGYNKDVLEESEYRKTHKDMFNCEASLIRPESRGTITLRSRDPYDAPVIDPNYLERQEDVDMLVRGIKYCEKFLDPPTMKSLGAVPADKPSKFCQDHEYGSSGYWACMVRRKIHTIYHPAGTCRMGAVGDPLAVVDPQLRVQGITGLRVADASIMPYLPSGNTNTPCIMIGEKAAHMVKHARKR</sequence>
<dbReference type="PIRSF" id="PIRSF000137">
    <property type="entry name" value="Alcohol_oxidase"/>
    <property type="match status" value="1"/>
</dbReference>
<reference evidence="9 10" key="1">
    <citation type="journal article" date="2021" name="Elife">
        <title>Chloroplast acquisition without the gene transfer in kleptoplastic sea slugs, Plakobranchus ocellatus.</title>
        <authorList>
            <person name="Maeda T."/>
            <person name="Takahashi S."/>
            <person name="Yoshida T."/>
            <person name="Shimamura S."/>
            <person name="Takaki Y."/>
            <person name="Nagai Y."/>
            <person name="Toyoda A."/>
            <person name="Suzuki Y."/>
            <person name="Arimoto A."/>
            <person name="Ishii H."/>
            <person name="Satoh N."/>
            <person name="Nishiyama T."/>
            <person name="Hasebe M."/>
            <person name="Maruyama T."/>
            <person name="Minagawa J."/>
            <person name="Obokata J."/>
            <person name="Shigenobu S."/>
        </authorList>
    </citation>
    <scope>NUCLEOTIDE SEQUENCE [LARGE SCALE GENOMIC DNA]</scope>
</reference>
<name>A0AAV4EMH7_9GAST</name>
<dbReference type="EMBL" id="BMAT01010877">
    <property type="protein sequence ID" value="GFR62303.1"/>
    <property type="molecule type" value="Genomic_DNA"/>
</dbReference>
<dbReference type="Pfam" id="PF00732">
    <property type="entry name" value="GMC_oxred_N"/>
    <property type="match status" value="1"/>
</dbReference>
<keyword evidence="10" id="KW-1185">Reference proteome</keyword>
<dbReference type="Gene3D" id="3.30.560.10">
    <property type="entry name" value="Glucose Oxidase, domain 3"/>
    <property type="match status" value="1"/>
</dbReference>
<gene>
    <name evidence="9" type="ORF">ElyMa_005452800</name>
</gene>
<keyword evidence="6" id="KW-1133">Transmembrane helix</keyword>
<keyword evidence="6" id="KW-0812">Transmembrane</keyword>
<feature type="domain" description="Glucose-methanol-choline oxidoreductase C-terminal" evidence="8">
    <location>
        <begin position="324"/>
        <end position="465"/>
    </location>
</feature>
<accession>A0AAV4EMH7</accession>
<keyword evidence="4 5" id="KW-0274">FAD</keyword>
<keyword evidence="3" id="KW-0285">Flavoprotein</keyword>
<evidence type="ECO:0000313" key="9">
    <source>
        <dbReference type="EMBL" id="GFR62303.1"/>
    </source>
</evidence>
<dbReference type="SUPFAM" id="SSF54373">
    <property type="entry name" value="FAD-linked reductases, C-terminal domain"/>
    <property type="match status" value="1"/>
</dbReference>
<feature type="transmembrane region" description="Helical" evidence="6">
    <location>
        <begin position="6"/>
        <end position="22"/>
    </location>
</feature>
<dbReference type="Gene3D" id="3.30.410.40">
    <property type="match status" value="1"/>
</dbReference>
<dbReference type="GO" id="GO:0016614">
    <property type="term" value="F:oxidoreductase activity, acting on CH-OH group of donors"/>
    <property type="evidence" value="ECO:0007669"/>
    <property type="project" value="InterPro"/>
</dbReference>
<dbReference type="InterPro" id="IPR012132">
    <property type="entry name" value="GMC_OxRdtase"/>
</dbReference>
<evidence type="ECO:0000256" key="3">
    <source>
        <dbReference type="ARBA" id="ARBA00022630"/>
    </source>
</evidence>
<evidence type="ECO:0000259" key="8">
    <source>
        <dbReference type="Pfam" id="PF05199"/>
    </source>
</evidence>
<evidence type="ECO:0000256" key="5">
    <source>
        <dbReference type="PIRSR" id="PIRSR000137-2"/>
    </source>
</evidence>
<keyword evidence="6" id="KW-0472">Membrane</keyword>
<dbReference type="PANTHER" id="PTHR11552:SF147">
    <property type="entry name" value="CHOLINE DEHYDROGENASE, MITOCHONDRIAL"/>
    <property type="match status" value="1"/>
</dbReference>
<evidence type="ECO:0000259" key="7">
    <source>
        <dbReference type="Pfam" id="PF00732"/>
    </source>
</evidence>
<dbReference type="GO" id="GO:0050660">
    <property type="term" value="F:flavin adenine dinucleotide binding"/>
    <property type="evidence" value="ECO:0007669"/>
    <property type="project" value="InterPro"/>
</dbReference>
<evidence type="ECO:0000256" key="4">
    <source>
        <dbReference type="ARBA" id="ARBA00022827"/>
    </source>
</evidence>
<evidence type="ECO:0000313" key="10">
    <source>
        <dbReference type="Proteomes" id="UP000762676"/>
    </source>
</evidence>
<feature type="domain" description="Glucose-methanol-choline oxidoreductase N-terminal" evidence="7">
    <location>
        <begin position="40"/>
        <end position="269"/>
    </location>
</feature>
<dbReference type="PANTHER" id="PTHR11552">
    <property type="entry name" value="GLUCOSE-METHANOL-CHOLINE GMC OXIDOREDUCTASE"/>
    <property type="match status" value="1"/>
</dbReference>
<comment type="caution">
    <text evidence="9">The sequence shown here is derived from an EMBL/GenBank/DDBJ whole genome shotgun (WGS) entry which is preliminary data.</text>
</comment>
<proteinExistence type="inferred from homology"/>
<protein>
    <submittedName>
        <fullName evidence="9">Glucose dehydrogenase [FAD, quinone]-like</fullName>
    </submittedName>
</protein>